<dbReference type="InterPro" id="IPR003593">
    <property type="entry name" value="AAA+_ATPase"/>
</dbReference>
<keyword evidence="1" id="KW-0547">Nucleotide-binding</keyword>
<evidence type="ECO:0000256" key="4">
    <source>
        <dbReference type="ARBA" id="ARBA00022840"/>
    </source>
</evidence>
<dbReference type="InterPro" id="IPR050534">
    <property type="entry name" value="Coronavir_polyprotein_1ab"/>
</dbReference>
<evidence type="ECO:0000256" key="2">
    <source>
        <dbReference type="ARBA" id="ARBA00022801"/>
    </source>
</evidence>
<evidence type="ECO:0000259" key="5">
    <source>
        <dbReference type="SMART" id="SM00382"/>
    </source>
</evidence>
<evidence type="ECO:0000256" key="1">
    <source>
        <dbReference type="ARBA" id="ARBA00022741"/>
    </source>
</evidence>
<name>A0A1Y4VD65_9BACE</name>
<protein>
    <recommendedName>
        <fullName evidence="5">AAA+ ATPase domain-containing protein</fullName>
    </recommendedName>
</protein>
<dbReference type="GO" id="GO:0043139">
    <property type="term" value="F:5'-3' DNA helicase activity"/>
    <property type="evidence" value="ECO:0007669"/>
    <property type="project" value="TreeGrafter"/>
</dbReference>
<comment type="caution">
    <text evidence="6">The sequence shown here is derived from an EMBL/GenBank/DDBJ whole genome shotgun (WGS) entry which is preliminary data.</text>
</comment>
<keyword evidence="3" id="KW-0347">Helicase</keyword>
<dbReference type="Pfam" id="PF13604">
    <property type="entry name" value="AAA_30"/>
    <property type="match status" value="1"/>
</dbReference>
<dbReference type="PANTHER" id="PTHR43788">
    <property type="entry name" value="DNA2/NAM7 HELICASE FAMILY MEMBER"/>
    <property type="match status" value="1"/>
</dbReference>
<dbReference type="GO" id="GO:0016787">
    <property type="term" value="F:hydrolase activity"/>
    <property type="evidence" value="ECO:0007669"/>
    <property type="project" value="UniProtKB-KW"/>
</dbReference>
<dbReference type="Proteomes" id="UP000196036">
    <property type="component" value="Unassembled WGS sequence"/>
</dbReference>
<reference evidence="7" key="1">
    <citation type="submission" date="2017-04" db="EMBL/GenBank/DDBJ databases">
        <title>Function of individual gut microbiota members based on whole genome sequencing of pure cultures obtained from chicken caecum.</title>
        <authorList>
            <person name="Medvecky M."/>
            <person name="Cejkova D."/>
            <person name="Polansky O."/>
            <person name="Karasova D."/>
            <person name="Kubasova T."/>
            <person name="Cizek A."/>
            <person name="Rychlik I."/>
        </authorList>
    </citation>
    <scope>NUCLEOTIDE SEQUENCE [LARGE SCALE GENOMIC DNA]</scope>
    <source>
        <strain evidence="7">An109</strain>
    </source>
</reference>
<gene>
    <name evidence="6" type="ORF">B5E52_12815</name>
</gene>
<dbReference type="EMBL" id="NFLW01000024">
    <property type="protein sequence ID" value="OUQ67094.1"/>
    <property type="molecule type" value="Genomic_DNA"/>
</dbReference>
<sequence length="608" mass="68946">MGKVYGTRTNYRRITYSFFTFNIARMIDNRERHQKFLHMELIALAENFDKKFSAKALYLLYEREELFMGQFMKFDNGEMIVKFRATRSFPRKGEYVQAMYLPAKMQDYRLWGDKTYEELFKNRLKGSEAVCIWQAKSNEDGFVLLGFRGIDIDFAQYISQAPGALIVFGPNKPPIDYLANLYRLLQDTYSQSVSDVIDYNYNIVVNEPVLIREEQPALFVYKQMQSTEITILQGPPGTGKTQLIAELCAKLCSEGKSVLITALTNRALMEVAAKGAVKENLEQGKIYKSNLTIDEQKELPKLCSLKQLIPIKGAIIMATYYIVSGFAANTIDEGDFDVVIMDEASQALLAMFAASNKIGQKKLWVGDTAQLGPVVSLNEDRIKSNLFEDFKEGFRAITNKRMYPTYQLTATYRLPQRGAYYTGYFYNGTLVSKSTNSPVVLNAISKILHKNGGPTLALTDMEIGDAAPQHAVDMATYLVYSILNEQPKTDIAVLTCLRKTTRILQKAIALRLGLGNKVIIETIARVQGLTTDITLLFIPNTSINRSLETRLFNVATSRAKSHTIIIADRNVFNYSQMSHAVRDYLEKLNAESCIYIPNHTNWRNKLLR</sequence>
<dbReference type="AlphaFoldDB" id="A0A1Y4VD65"/>
<dbReference type="SMART" id="SM00382">
    <property type="entry name" value="AAA"/>
    <property type="match status" value="1"/>
</dbReference>
<proteinExistence type="predicted"/>
<keyword evidence="4" id="KW-0067">ATP-binding</keyword>
<dbReference type="Pfam" id="PF13087">
    <property type="entry name" value="AAA_12"/>
    <property type="match status" value="1"/>
</dbReference>
<dbReference type="InterPro" id="IPR041679">
    <property type="entry name" value="DNA2/NAM7-like_C"/>
</dbReference>
<evidence type="ECO:0000313" key="6">
    <source>
        <dbReference type="EMBL" id="OUQ67094.1"/>
    </source>
</evidence>
<organism evidence="6 7">
    <name type="scientific">Bacteroides xylanisolvens</name>
    <dbReference type="NCBI Taxonomy" id="371601"/>
    <lineage>
        <taxon>Bacteria</taxon>
        <taxon>Pseudomonadati</taxon>
        <taxon>Bacteroidota</taxon>
        <taxon>Bacteroidia</taxon>
        <taxon>Bacteroidales</taxon>
        <taxon>Bacteroidaceae</taxon>
        <taxon>Bacteroides</taxon>
    </lineage>
</organism>
<evidence type="ECO:0000256" key="3">
    <source>
        <dbReference type="ARBA" id="ARBA00022806"/>
    </source>
</evidence>
<dbReference type="GO" id="GO:0005524">
    <property type="term" value="F:ATP binding"/>
    <property type="evidence" value="ECO:0007669"/>
    <property type="project" value="UniProtKB-KW"/>
</dbReference>
<keyword evidence="2" id="KW-0378">Hydrolase</keyword>
<evidence type="ECO:0000313" key="7">
    <source>
        <dbReference type="Proteomes" id="UP000196036"/>
    </source>
</evidence>
<dbReference type="Gene3D" id="3.40.50.300">
    <property type="entry name" value="P-loop containing nucleotide triphosphate hydrolases"/>
    <property type="match status" value="2"/>
</dbReference>
<dbReference type="PANTHER" id="PTHR43788:SF8">
    <property type="entry name" value="DNA-BINDING PROTEIN SMUBP-2"/>
    <property type="match status" value="1"/>
</dbReference>
<dbReference type="InterPro" id="IPR027417">
    <property type="entry name" value="P-loop_NTPase"/>
</dbReference>
<dbReference type="SUPFAM" id="SSF52540">
    <property type="entry name" value="P-loop containing nucleoside triphosphate hydrolases"/>
    <property type="match status" value="1"/>
</dbReference>
<accession>A0A1Y4VD65</accession>
<feature type="domain" description="AAA+ ATPase" evidence="5">
    <location>
        <begin position="226"/>
        <end position="524"/>
    </location>
</feature>